<feature type="transmembrane region" description="Helical" evidence="6">
    <location>
        <begin position="148"/>
        <end position="170"/>
    </location>
</feature>
<keyword evidence="4 6" id="KW-1133">Transmembrane helix</keyword>
<gene>
    <name evidence="7" type="ORF">CBOVIS_LOCUS7604</name>
</gene>
<dbReference type="InterPro" id="IPR002184">
    <property type="entry name" value="7TM_GPCR_serpentine_rcpt_Srb"/>
</dbReference>
<dbReference type="PANTHER" id="PTHR31216:SF11">
    <property type="entry name" value="SERPENTINE RECEPTOR CLASS BETA-16-RELATED"/>
    <property type="match status" value="1"/>
</dbReference>
<comment type="similarity">
    <text evidence="2">Belongs to the nematode receptor-like protein srb family.</text>
</comment>
<dbReference type="PANTHER" id="PTHR31216">
    <property type="entry name" value="SERPENTINE RECEPTOR CLASS BETA-1-RELATED-RELATED"/>
    <property type="match status" value="1"/>
</dbReference>
<organism evidence="7 8">
    <name type="scientific">Caenorhabditis bovis</name>
    <dbReference type="NCBI Taxonomy" id="2654633"/>
    <lineage>
        <taxon>Eukaryota</taxon>
        <taxon>Metazoa</taxon>
        <taxon>Ecdysozoa</taxon>
        <taxon>Nematoda</taxon>
        <taxon>Chromadorea</taxon>
        <taxon>Rhabditida</taxon>
        <taxon>Rhabditina</taxon>
        <taxon>Rhabditomorpha</taxon>
        <taxon>Rhabditoidea</taxon>
        <taxon>Rhabditidae</taxon>
        <taxon>Peloderinae</taxon>
        <taxon>Caenorhabditis</taxon>
    </lineage>
</organism>
<evidence type="ECO:0000256" key="2">
    <source>
        <dbReference type="ARBA" id="ARBA00006860"/>
    </source>
</evidence>
<dbReference type="AlphaFoldDB" id="A0A8S1F416"/>
<evidence type="ECO:0000313" key="7">
    <source>
        <dbReference type="EMBL" id="CAB3405406.1"/>
    </source>
</evidence>
<feature type="transmembrane region" description="Helical" evidence="6">
    <location>
        <begin position="100"/>
        <end position="118"/>
    </location>
</feature>
<evidence type="ECO:0000256" key="5">
    <source>
        <dbReference type="ARBA" id="ARBA00023136"/>
    </source>
</evidence>
<evidence type="ECO:0000313" key="8">
    <source>
        <dbReference type="Proteomes" id="UP000494206"/>
    </source>
</evidence>
<dbReference type="Proteomes" id="UP000494206">
    <property type="component" value="Unassembled WGS sequence"/>
</dbReference>
<proteinExistence type="inferred from homology"/>
<evidence type="ECO:0000256" key="4">
    <source>
        <dbReference type="ARBA" id="ARBA00022989"/>
    </source>
</evidence>
<comment type="caution">
    <text evidence="7">The sequence shown here is derived from an EMBL/GenBank/DDBJ whole genome shotgun (WGS) entry which is preliminary data.</text>
</comment>
<dbReference type="InterPro" id="IPR019408">
    <property type="entry name" value="7TM_GPCR_serpentine_rcpt_Srab"/>
</dbReference>
<dbReference type="GO" id="GO:0016020">
    <property type="term" value="C:membrane"/>
    <property type="evidence" value="ECO:0007669"/>
    <property type="project" value="UniProtKB-SubCell"/>
</dbReference>
<evidence type="ECO:0000256" key="6">
    <source>
        <dbReference type="SAM" id="Phobius"/>
    </source>
</evidence>
<keyword evidence="5 6" id="KW-0472">Membrane</keyword>
<keyword evidence="8" id="KW-1185">Reference proteome</keyword>
<name>A0A8S1F416_9PELO</name>
<evidence type="ECO:0000256" key="1">
    <source>
        <dbReference type="ARBA" id="ARBA00004141"/>
    </source>
</evidence>
<sequence>MVSVYFLVIFVQQLSYVACFIIMFQRILTYKEGCDIAIAKIPYIAAHIPLAASLTMGVFSQNFVLPLTFFGWAYQNCDLNKRVINAATSPDGIENRLSKILIVIFTMLIASLLMMIYTRKLNHHHRDRIESNLSARFQLQENLSMQGFIARILIVNLIFNLMHSGSGYALSFTNIQWSAMNAQFMEFVRNALNLSPLNGLIVSFIAIRQVAMEQRHRIQATTRIVGLPVKGHEGYEAYRQILNVHWTQHSKATI</sequence>
<dbReference type="OrthoDB" id="5792629at2759"/>
<dbReference type="GO" id="GO:0007606">
    <property type="term" value="P:sensory perception of chemical stimulus"/>
    <property type="evidence" value="ECO:0007669"/>
    <property type="project" value="InterPro"/>
</dbReference>
<feature type="transmembrane region" description="Helical" evidence="6">
    <location>
        <begin position="190"/>
        <end position="207"/>
    </location>
</feature>
<keyword evidence="3 6" id="KW-0812">Transmembrane</keyword>
<comment type="subcellular location">
    <subcellularLocation>
        <location evidence="1">Membrane</location>
        <topology evidence="1">Multi-pass membrane protein</topology>
    </subcellularLocation>
</comment>
<feature type="transmembrane region" description="Helical" evidence="6">
    <location>
        <begin position="6"/>
        <end position="24"/>
    </location>
</feature>
<reference evidence="7 8" key="1">
    <citation type="submission" date="2020-04" db="EMBL/GenBank/DDBJ databases">
        <authorList>
            <person name="Laetsch R D."/>
            <person name="Stevens L."/>
            <person name="Kumar S."/>
            <person name="Blaxter L. M."/>
        </authorList>
    </citation>
    <scope>NUCLEOTIDE SEQUENCE [LARGE SCALE GENOMIC DNA]</scope>
</reference>
<dbReference type="Pfam" id="PF10292">
    <property type="entry name" value="7TM_GPCR_Srab"/>
    <property type="match status" value="1"/>
</dbReference>
<feature type="transmembrane region" description="Helical" evidence="6">
    <location>
        <begin position="36"/>
        <end position="59"/>
    </location>
</feature>
<accession>A0A8S1F416</accession>
<evidence type="ECO:0000256" key="3">
    <source>
        <dbReference type="ARBA" id="ARBA00022692"/>
    </source>
</evidence>
<protein>
    <submittedName>
        <fullName evidence="7">Uncharacterized protein</fullName>
    </submittedName>
</protein>
<dbReference type="GO" id="GO:0004888">
    <property type="term" value="F:transmembrane signaling receptor activity"/>
    <property type="evidence" value="ECO:0007669"/>
    <property type="project" value="InterPro"/>
</dbReference>
<dbReference type="EMBL" id="CADEPM010000004">
    <property type="protein sequence ID" value="CAB3405406.1"/>
    <property type="molecule type" value="Genomic_DNA"/>
</dbReference>